<dbReference type="PROSITE" id="PS50294">
    <property type="entry name" value="WD_REPEATS_REGION"/>
    <property type="match status" value="1"/>
</dbReference>
<name>A0AAV9H148_9PEZI</name>
<evidence type="ECO:0000256" key="8">
    <source>
        <dbReference type="SAM" id="MobiDB-lite"/>
    </source>
</evidence>
<dbReference type="Gene3D" id="2.130.10.10">
    <property type="entry name" value="YVTN repeat-like/Quinoprotein amine dehydrogenase"/>
    <property type="match status" value="2"/>
</dbReference>
<evidence type="ECO:0000313" key="10">
    <source>
        <dbReference type="Proteomes" id="UP001321760"/>
    </source>
</evidence>
<dbReference type="PROSITE" id="PS50082">
    <property type="entry name" value="WD_REPEATS_2"/>
    <property type="match status" value="2"/>
</dbReference>
<comment type="function">
    <text evidence="3">Component of the ASTRA complex involved in chromatin remodeling.</text>
</comment>
<keyword evidence="2" id="KW-0677">Repeat</keyword>
<evidence type="ECO:0000256" key="7">
    <source>
        <dbReference type="PROSITE-ProRule" id="PRU00221"/>
    </source>
</evidence>
<evidence type="ECO:0000256" key="2">
    <source>
        <dbReference type="ARBA" id="ARBA00022737"/>
    </source>
</evidence>
<evidence type="ECO:0000256" key="6">
    <source>
        <dbReference type="ARBA" id="ARBA00040563"/>
    </source>
</evidence>
<feature type="repeat" description="WD" evidence="7">
    <location>
        <begin position="14"/>
        <end position="47"/>
    </location>
</feature>
<dbReference type="AlphaFoldDB" id="A0AAV9H148"/>
<evidence type="ECO:0000256" key="3">
    <source>
        <dbReference type="ARBA" id="ARBA00037338"/>
    </source>
</evidence>
<dbReference type="InterPro" id="IPR001680">
    <property type="entry name" value="WD40_rpt"/>
</dbReference>
<evidence type="ECO:0000256" key="4">
    <source>
        <dbReference type="ARBA" id="ARBA00037931"/>
    </source>
</evidence>
<reference evidence="9" key="2">
    <citation type="submission" date="2023-05" db="EMBL/GenBank/DDBJ databases">
        <authorList>
            <consortium name="Lawrence Berkeley National Laboratory"/>
            <person name="Steindorff A."/>
            <person name="Hensen N."/>
            <person name="Bonometti L."/>
            <person name="Westerberg I."/>
            <person name="Brannstrom I.O."/>
            <person name="Guillou S."/>
            <person name="Cros-Aarteil S."/>
            <person name="Calhoun S."/>
            <person name="Haridas S."/>
            <person name="Kuo A."/>
            <person name="Mondo S."/>
            <person name="Pangilinan J."/>
            <person name="Riley R."/>
            <person name="Labutti K."/>
            <person name="Andreopoulos B."/>
            <person name="Lipzen A."/>
            <person name="Chen C."/>
            <person name="Yanf M."/>
            <person name="Daum C."/>
            <person name="Ng V."/>
            <person name="Clum A."/>
            <person name="Ohm R."/>
            <person name="Martin F."/>
            <person name="Silar P."/>
            <person name="Natvig D."/>
            <person name="Lalanne C."/>
            <person name="Gautier V."/>
            <person name="Ament-Velasquez S.L."/>
            <person name="Kruys A."/>
            <person name="Hutchinson M.I."/>
            <person name="Powell A.J."/>
            <person name="Barry K."/>
            <person name="Miller A.N."/>
            <person name="Grigoriev I.V."/>
            <person name="Debuchy R."/>
            <person name="Gladieux P."/>
            <person name="Thoren M.H."/>
            <person name="Johannesson H."/>
        </authorList>
    </citation>
    <scope>NUCLEOTIDE SEQUENCE</scope>
    <source>
        <strain evidence="9">PSN243</strain>
    </source>
</reference>
<evidence type="ECO:0000256" key="1">
    <source>
        <dbReference type="ARBA" id="ARBA00022574"/>
    </source>
</evidence>
<keyword evidence="10" id="KW-1185">Reference proteome</keyword>
<sequence length="465" mass="50122">MSVEDRPPQPKSILRGHKASVHAAAFTRGNERLLTGDADGFVIAWDLTIMRPRAVWQAHTNALLGLAGWGHDRVITHGRDNKLIVWKFGVQDEERLSTTLPLDPSLETRPQPWILHILEINTMNFCSFSHCPTSAHLNLETSAEMLVAVPNTLASEAIDIFHLPTQERRHTVKVGGKNGMVMALSLLYLNGSLTLIAGYENGLALITQLSDQRGWEVKYQAKCHSQPVLSLDVSPSREFFITSSADALIAKHPLPQPMPHKQTEPATSSEQKGVIADGPGSSSAKTTAKSLLSAALATEHRRSSTSTTPQTTNAGAGGAQVASATEPLKVVNTKHAGQQSLQVRSDGRVFVTAGWDSKVRVYSAKTMKEVAVLKWHQVGCYAAAFAGVGPAGGDQSAGTVATGDGDAPVDSSIETDFKQQEESESAVVPKLVQLSVRDRRIRQAKSAHWLAAGSKDGKVSLWDIF</sequence>
<keyword evidence="1 7" id="KW-0853">WD repeat</keyword>
<organism evidence="9 10">
    <name type="scientific">Podospora aff. communis PSN243</name>
    <dbReference type="NCBI Taxonomy" id="3040156"/>
    <lineage>
        <taxon>Eukaryota</taxon>
        <taxon>Fungi</taxon>
        <taxon>Dikarya</taxon>
        <taxon>Ascomycota</taxon>
        <taxon>Pezizomycotina</taxon>
        <taxon>Sordariomycetes</taxon>
        <taxon>Sordariomycetidae</taxon>
        <taxon>Sordariales</taxon>
        <taxon>Podosporaceae</taxon>
        <taxon>Podospora</taxon>
    </lineage>
</organism>
<dbReference type="Proteomes" id="UP001321760">
    <property type="component" value="Unassembled WGS sequence"/>
</dbReference>
<feature type="region of interest" description="Disordered" evidence="8">
    <location>
        <begin position="252"/>
        <end position="321"/>
    </location>
</feature>
<accession>A0AAV9H148</accession>
<dbReference type="PANTHER" id="PTHR19854">
    <property type="entry name" value="TRANSDUCIN BETA-LIKE 3"/>
    <property type="match status" value="1"/>
</dbReference>
<feature type="compositionally biased region" description="Low complexity" evidence="8">
    <location>
        <begin position="281"/>
        <end position="297"/>
    </location>
</feature>
<dbReference type="InterPro" id="IPR036322">
    <property type="entry name" value="WD40_repeat_dom_sf"/>
</dbReference>
<dbReference type="SUPFAM" id="SSF50978">
    <property type="entry name" value="WD40 repeat-like"/>
    <property type="match status" value="1"/>
</dbReference>
<comment type="subunit">
    <text evidence="5">Component of the ASTRA chromatin remodeling machinery complex.</text>
</comment>
<evidence type="ECO:0000256" key="5">
    <source>
        <dbReference type="ARBA" id="ARBA00038749"/>
    </source>
</evidence>
<gene>
    <name evidence="9" type="ORF">QBC34DRAFT_482283</name>
</gene>
<comment type="caution">
    <text evidence="9">The sequence shown here is derived from an EMBL/GenBank/DDBJ whole genome shotgun (WGS) entry which is preliminary data.</text>
</comment>
<dbReference type="InterPro" id="IPR015943">
    <property type="entry name" value="WD40/YVTN_repeat-like_dom_sf"/>
</dbReference>
<dbReference type="EMBL" id="MU865917">
    <property type="protein sequence ID" value="KAK4454451.1"/>
    <property type="molecule type" value="Genomic_DNA"/>
</dbReference>
<proteinExistence type="inferred from homology"/>
<dbReference type="InterPro" id="IPR019775">
    <property type="entry name" value="WD40_repeat_CS"/>
</dbReference>
<dbReference type="PANTHER" id="PTHR19854:SF1">
    <property type="entry name" value="GUANINE NUCLEOTIDE-BINDING PROTEIN SUBUNIT BETA-LIKE PROTEIN 1"/>
    <property type="match status" value="1"/>
</dbReference>
<dbReference type="Pfam" id="PF00400">
    <property type="entry name" value="WD40"/>
    <property type="match status" value="4"/>
</dbReference>
<evidence type="ECO:0000313" key="9">
    <source>
        <dbReference type="EMBL" id="KAK4454451.1"/>
    </source>
</evidence>
<reference evidence="9" key="1">
    <citation type="journal article" date="2023" name="Mol. Phylogenet. Evol.">
        <title>Genome-scale phylogeny and comparative genomics of the fungal order Sordariales.</title>
        <authorList>
            <person name="Hensen N."/>
            <person name="Bonometti L."/>
            <person name="Westerberg I."/>
            <person name="Brannstrom I.O."/>
            <person name="Guillou S."/>
            <person name="Cros-Aarteil S."/>
            <person name="Calhoun S."/>
            <person name="Haridas S."/>
            <person name="Kuo A."/>
            <person name="Mondo S."/>
            <person name="Pangilinan J."/>
            <person name="Riley R."/>
            <person name="LaButti K."/>
            <person name="Andreopoulos B."/>
            <person name="Lipzen A."/>
            <person name="Chen C."/>
            <person name="Yan M."/>
            <person name="Daum C."/>
            <person name="Ng V."/>
            <person name="Clum A."/>
            <person name="Steindorff A."/>
            <person name="Ohm R.A."/>
            <person name="Martin F."/>
            <person name="Silar P."/>
            <person name="Natvig D.O."/>
            <person name="Lalanne C."/>
            <person name="Gautier V."/>
            <person name="Ament-Velasquez S.L."/>
            <person name="Kruys A."/>
            <person name="Hutchinson M.I."/>
            <person name="Powell A.J."/>
            <person name="Barry K."/>
            <person name="Miller A.N."/>
            <person name="Grigoriev I.V."/>
            <person name="Debuchy R."/>
            <person name="Gladieux P."/>
            <person name="Hiltunen Thoren M."/>
            <person name="Johannesson H."/>
        </authorList>
    </citation>
    <scope>NUCLEOTIDE SEQUENCE</scope>
    <source>
        <strain evidence="9">PSN243</strain>
    </source>
</reference>
<protein>
    <recommendedName>
        <fullName evidence="6">ASTRA-associated protein 1</fullName>
    </recommendedName>
</protein>
<feature type="repeat" description="WD" evidence="7">
    <location>
        <begin position="450"/>
        <end position="465"/>
    </location>
</feature>
<dbReference type="SMART" id="SM00320">
    <property type="entry name" value="WD40"/>
    <property type="match status" value="5"/>
</dbReference>
<comment type="similarity">
    <text evidence="4">Belongs to the WD repeat ASA1 family.</text>
</comment>
<dbReference type="PROSITE" id="PS00678">
    <property type="entry name" value="WD_REPEATS_1"/>
    <property type="match status" value="2"/>
</dbReference>